<sequence>MITITIPRKLTKGEELVVIPRKQYEKFLGILERYGRLDQDLDEAVRQARKGETIGPFNSVKELKKSLEK</sequence>
<accession>A0A2M7B8D4</accession>
<organism evidence="1 2">
    <name type="scientific">Candidatus Wolfebacteria bacterium CG03_land_8_20_14_0_80_36_15</name>
    <dbReference type="NCBI Taxonomy" id="1975067"/>
    <lineage>
        <taxon>Bacteria</taxon>
        <taxon>Candidatus Wolfeibacteriota</taxon>
    </lineage>
</organism>
<dbReference type="EMBL" id="PEVH01000001">
    <property type="protein sequence ID" value="PIU99386.1"/>
    <property type="molecule type" value="Genomic_DNA"/>
</dbReference>
<dbReference type="AlphaFoldDB" id="A0A2M7B8D4"/>
<gene>
    <name evidence="1" type="ORF">COS59_00030</name>
</gene>
<comment type="caution">
    <text evidence="1">The sequence shown here is derived from an EMBL/GenBank/DDBJ whole genome shotgun (WGS) entry which is preliminary data.</text>
</comment>
<evidence type="ECO:0000313" key="1">
    <source>
        <dbReference type="EMBL" id="PIU99386.1"/>
    </source>
</evidence>
<proteinExistence type="predicted"/>
<evidence type="ECO:0000313" key="2">
    <source>
        <dbReference type="Proteomes" id="UP000230131"/>
    </source>
</evidence>
<dbReference type="Proteomes" id="UP000230131">
    <property type="component" value="Unassembled WGS sequence"/>
</dbReference>
<name>A0A2M7B8D4_9BACT</name>
<protein>
    <submittedName>
        <fullName evidence="1">Uncharacterized protein</fullName>
    </submittedName>
</protein>
<reference evidence="2" key="1">
    <citation type="submission" date="2017-09" db="EMBL/GenBank/DDBJ databases">
        <title>Depth-based differentiation of microbial function through sediment-hosted aquifers and enrichment of novel symbionts in the deep terrestrial subsurface.</title>
        <authorList>
            <person name="Probst A.J."/>
            <person name="Ladd B."/>
            <person name="Jarett J.K."/>
            <person name="Geller-Mcgrath D.E."/>
            <person name="Sieber C.M.K."/>
            <person name="Emerson J.B."/>
            <person name="Anantharaman K."/>
            <person name="Thomas B.C."/>
            <person name="Malmstrom R."/>
            <person name="Stieglmeier M."/>
            <person name="Klingl A."/>
            <person name="Woyke T."/>
            <person name="Ryan C.M."/>
            <person name="Banfield J.F."/>
        </authorList>
    </citation>
    <scope>NUCLEOTIDE SEQUENCE [LARGE SCALE GENOMIC DNA]</scope>
</reference>